<proteinExistence type="predicted"/>
<reference evidence="1 2" key="1">
    <citation type="submission" date="2015-03" db="EMBL/GenBank/DDBJ databases">
        <authorList>
            <person name="Murphy D."/>
        </authorList>
    </citation>
    <scope>NUCLEOTIDE SEQUENCE [LARGE SCALE GENOMIC DNA]</scope>
    <source>
        <strain evidence="1 2">68/02</strain>
    </source>
</reference>
<sequence length="312" mass="35134">MAKILAIDAPEHLCIYHEQYREKTLLFLNKIDTRVIIEHKSVVIDLQNVIYASAAASLLFFAIVNRAQLLVGDRQVVRFIFPKKNLNTIGHRYIVSTGLSKALLANSTEKLEELIDENRYFQSGVDPNNHLQSTTLMLDKTAEFTSDQFYLLSMGIGEAMLNVSHHAYETVGDIDFTEQVSAMGGRRWWQCAWFNKDQDEAVFIICDLGLGIAQSYTSLQRYSEMPDETSLVKEALSCGRSRFVGSGRGNGSEDIKRPVGEGCTQKETLLVLSGNSQYYYTSANAEPMCYRLSEHIPGTLVEWTLAPRRIAL</sequence>
<gene>
    <name evidence="1" type="ORF">ERS008555_03562</name>
</gene>
<evidence type="ECO:0000313" key="1">
    <source>
        <dbReference type="EMBL" id="CQI96174.1"/>
    </source>
</evidence>
<protein>
    <submittedName>
        <fullName evidence="1">Uncharacterized protein</fullName>
    </submittedName>
</protein>
<dbReference type="OrthoDB" id="6858273at2"/>
<dbReference type="EMBL" id="CTKE01000022">
    <property type="protein sequence ID" value="CQI96174.1"/>
    <property type="molecule type" value="Genomic_DNA"/>
</dbReference>
<evidence type="ECO:0000313" key="2">
    <source>
        <dbReference type="Proteomes" id="UP000042054"/>
    </source>
</evidence>
<accession>A0A0U1HXK9</accession>
<dbReference type="Proteomes" id="UP000042054">
    <property type="component" value="Unassembled WGS sequence"/>
</dbReference>
<dbReference type="AlphaFoldDB" id="A0A0U1HXK9"/>
<name>A0A0U1HXK9_YERRO</name>
<dbReference type="RefSeq" id="WP_050535393.1">
    <property type="nucleotide sequence ID" value="NZ_CABIHQ010000011.1"/>
</dbReference>
<organism evidence="1 2">
    <name type="scientific">Yersinia rohdei</name>
    <dbReference type="NCBI Taxonomy" id="29485"/>
    <lineage>
        <taxon>Bacteria</taxon>
        <taxon>Pseudomonadati</taxon>
        <taxon>Pseudomonadota</taxon>
        <taxon>Gammaproteobacteria</taxon>
        <taxon>Enterobacterales</taxon>
        <taxon>Yersiniaceae</taxon>
        <taxon>Yersinia</taxon>
    </lineage>
</organism>